<reference evidence="1" key="2">
    <citation type="submission" date="2021-01" db="EMBL/GenBank/DDBJ databases">
        <authorList>
            <person name="Le Roy T."/>
            <person name="Van der Smissen P."/>
            <person name="Delzenne N."/>
            <person name="Muccioli G."/>
            <person name="Collet J.F."/>
            <person name="Cani P.D."/>
        </authorList>
    </citation>
    <scope>NUCLEOTIDE SEQUENCE</scope>
    <source>
        <strain evidence="1">J115</strain>
    </source>
</reference>
<name>A0A4D7AN67_9FIRM</name>
<gene>
    <name evidence="1" type="ORF">EIO64_06900</name>
</gene>
<protein>
    <submittedName>
        <fullName evidence="1">Uncharacterized protein</fullName>
    </submittedName>
</protein>
<dbReference type="EMBL" id="CP034413">
    <property type="protein sequence ID" value="QCI58988.1"/>
    <property type="molecule type" value="Genomic_DNA"/>
</dbReference>
<proteinExistence type="predicted"/>
<evidence type="ECO:0000313" key="1">
    <source>
        <dbReference type="EMBL" id="QCI58988.1"/>
    </source>
</evidence>
<sequence length="113" mass="12485">MTLQNTSATSLRFSLQPAVTGTSIVADIRRASIYDGASIDSQTNDNLTISGVFVVDDLIYSQSQEMHWTRIRQQEPSTGLWSMCEIRIFSSRGGARTSVCVNWLYTGASFLTP</sequence>
<organism evidence="1">
    <name type="scientific">Dysosmobacter welbionis</name>
    <dbReference type="NCBI Taxonomy" id="2093857"/>
    <lineage>
        <taxon>Bacteria</taxon>
        <taxon>Bacillati</taxon>
        <taxon>Bacillota</taxon>
        <taxon>Clostridia</taxon>
        <taxon>Eubacteriales</taxon>
        <taxon>Oscillospiraceae</taxon>
        <taxon>Dysosmobacter</taxon>
    </lineage>
</organism>
<dbReference type="AlphaFoldDB" id="A0A4D7AN67"/>
<dbReference type="RefSeq" id="WP_136891061.1">
    <property type="nucleotide sequence ID" value="NZ_CP034413.3"/>
</dbReference>
<reference evidence="1" key="1">
    <citation type="journal article" date="2020" name="Int. J. Syst. Evol. Microbiol.">
        <title>Dysosmobacter welbionis gen. nov., sp. nov., isolated from human faeces and emended description of the genus Oscillibacter.</title>
        <authorList>
            <person name="Le Roy T."/>
            <person name="Van der Smissen P."/>
            <person name="Paquot A."/>
            <person name="Delzenne N."/>
            <person name="Muccioli G.G."/>
            <person name="Collet J.F."/>
            <person name="Cani P.D."/>
        </authorList>
    </citation>
    <scope>NUCLEOTIDE SEQUENCE</scope>
    <source>
        <strain evidence="1">J115</strain>
    </source>
</reference>
<accession>A0A4D7AN67</accession>